<dbReference type="Gene3D" id="3.40.50.970">
    <property type="match status" value="1"/>
</dbReference>
<dbReference type="PANTHER" id="PTHR48084:SF4">
    <property type="entry name" value="2-OXOGLUTARATE OXIDOREDUCTASE SUBUNIT KORB"/>
    <property type="match status" value="1"/>
</dbReference>
<dbReference type="GO" id="GO:0030976">
    <property type="term" value="F:thiamine pyrophosphate binding"/>
    <property type="evidence" value="ECO:0007669"/>
    <property type="project" value="InterPro"/>
</dbReference>
<dbReference type="GO" id="GO:0016625">
    <property type="term" value="F:oxidoreductase activity, acting on the aldehyde or oxo group of donors, iron-sulfur protein as acceptor"/>
    <property type="evidence" value="ECO:0007669"/>
    <property type="project" value="UniProtKB-ARBA"/>
</dbReference>
<dbReference type="EMBL" id="PDEQ01000002">
    <property type="protein sequence ID" value="PEN14470.1"/>
    <property type="molecule type" value="Genomic_DNA"/>
</dbReference>
<dbReference type="InterPro" id="IPR051457">
    <property type="entry name" value="2-oxoacid:Fd_oxidoreductase"/>
</dbReference>
<dbReference type="GO" id="GO:0044281">
    <property type="term" value="P:small molecule metabolic process"/>
    <property type="evidence" value="ECO:0007669"/>
    <property type="project" value="UniProtKB-ARBA"/>
</dbReference>
<dbReference type="PANTHER" id="PTHR48084">
    <property type="entry name" value="2-OXOGLUTARATE OXIDOREDUCTASE SUBUNIT KORB-RELATED"/>
    <property type="match status" value="1"/>
</dbReference>
<feature type="compositionally biased region" description="Polar residues" evidence="2">
    <location>
        <begin position="1"/>
        <end position="25"/>
    </location>
</feature>
<organism evidence="4 5">
    <name type="scientific">Longibacter salinarum</name>
    <dbReference type="NCBI Taxonomy" id="1850348"/>
    <lineage>
        <taxon>Bacteria</taxon>
        <taxon>Pseudomonadati</taxon>
        <taxon>Rhodothermota</taxon>
        <taxon>Rhodothermia</taxon>
        <taxon>Rhodothermales</taxon>
        <taxon>Salisaetaceae</taxon>
        <taxon>Longibacter</taxon>
    </lineage>
</organism>
<comment type="caution">
    <text evidence="4">The sequence shown here is derived from an EMBL/GenBank/DDBJ whole genome shotgun (WGS) entry which is preliminary data.</text>
</comment>
<reference evidence="4 5" key="1">
    <citation type="submission" date="2017-10" db="EMBL/GenBank/DDBJ databases">
        <title>Draft genome of Longibacter Salinarum.</title>
        <authorList>
            <person name="Goh K.M."/>
            <person name="Shamsir M.S."/>
            <person name="Lim S.W."/>
        </authorList>
    </citation>
    <scope>NUCLEOTIDE SEQUENCE [LARGE SCALE GENOMIC DNA]</scope>
    <source>
        <strain evidence="4 5">KCTC 52045</strain>
    </source>
</reference>
<feature type="region of interest" description="Disordered" evidence="2">
    <location>
        <begin position="1"/>
        <end position="104"/>
    </location>
</feature>
<evidence type="ECO:0000313" key="5">
    <source>
        <dbReference type="Proteomes" id="UP000220102"/>
    </source>
</evidence>
<dbReference type="SUPFAM" id="SSF52518">
    <property type="entry name" value="Thiamin diphosphate-binding fold (THDP-binding)"/>
    <property type="match status" value="1"/>
</dbReference>
<dbReference type="CDD" id="cd03375">
    <property type="entry name" value="TPP_OGFOR"/>
    <property type="match status" value="1"/>
</dbReference>
<evidence type="ECO:0000259" key="3">
    <source>
        <dbReference type="Pfam" id="PF02775"/>
    </source>
</evidence>
<evidence type="ECO:0000313" key="4">
    <source>
        <dbReference type="EMBL" id="PEN14470.1"/>
    </source>
</evidence>
<proteinExistence type="predicted"/>
<keyword evidence="5" id="KW-1185">Reference proteome</keyword>
<gene>
    <name evidence="4" type="ORF">CRI94_05440</name>
</gene>
<protein>
    <submittedName>
        <fullName evidence="4">2-oxoacid:ferredoxin oxidoreductase subunit beta</fullName>
    </submittedName>
</protein>
<dbReference type="InterPro" id="IPR011766">
    <property type="entry name" value="TPP_enzyme_TPP-bd"/>
</dbReference>
<dbReference type="Pfam" id="PF02775">
    <property type="entry name" value="TPP_enzyme_C"/>
    <property type="match status" value="1"/>
</dbReference>
<name>A0A2A8D0R9_9BACT</name>
<sequence length="426" mass="46227">MADDPSTSNASDNARNGSASKSNRPGTKKPSGPPGSKKPGSKKPAGPPGAKKPAGPPGAKKPAGPPGAKKPGKKPAGPPGSKKPKMPPGMSGDGGGLTRKDFSSDQDVRWCPGCGDYAILSTVQRLLPELDVKKENVVFISGIGCSGRFPYYMDTYGMHSIHGRAPAFATGLKSTNPELDVWIVTGDGDALSIGGNHLIHVLRRNLNTQILLFNNKIYGLTKGQYSPTSEMGKVTKSTPYGSIDQPFNPVAVALGADATFVGRTMDRDPKHMKKMMRAAHDHHGTGFLEIYQNCNIFNDGAFFEFTERETKSDRALFVEDGKPLTYANGAKGIRLDGLRPEPVDLTNGQWSADDCLVYDETSQEMATIIGRMFWRNDLPRPFGVLYRVERPTYEDLLHQQIEAVVEKRGAGDLDELLRRGNTWEIE</sequence>
<evidence type="ECO:0000256" key="2">
    <source>
        <dbReference type="SAM" id="MobiDB-lite"/>
    </source>
</evidence>
<dbReference type="AlphaFoldDB" id="A0A2A8D0R9"/>
<keyword evidence="1" id="KW-0560">Oxidoreductase</keyword>
<dbReference type="Proteomes" id="UP000220102">
    <property type="component" value="Unassembled WGS sequence"/>
</dbReference>
<dbReference type="OrthoDB" id="9775140at2"/>
<evidence type="ECO:0000256" key="1">
    <source>
        <dbReference type="ARBA" id="ARBA00023002"/>
    </source>
</evidence>
<feature type="domain" description="Thiamine pyrophosphate enzyme TPP-binding" evidence="3">
    <location>
        <begin position="143"/>
        <end position="290"/>
    </location>
</feature>
<accession>A0A2A8D0R9</accession>
<dbReference type="InterPro" id="IPR029061">
    <property type="entry name" value="THDP-binding"/>
</dbReference>
<feature type="compositionally biased region" description="Low complexity" evidence="2">
    <location>
        <begin position="28"/>
        <end position="69"/>
    </location>
</feature>
<dbReference type="GO" id="GO:0045333">
    <property type="term" value="P:cellular respiration"/>
    <property type="evidence" value="ECO:0007669"/>
    <property type="project" value="UniProtKB-ARBA"/>
</dbReference>